<dbReference type="Gene3D" id="1.20.1250.20">
    <property type="entry name" value="MFS general substrate transporter like domains"/>
    <property type="match status" value="2"/>
</dbReference>
<protein>
    <submittedName>
        <fullName evidence="9">MFS-type transporter YwoG</fullName>
    </submittedName>
</protein>
<feature type="transmembrane region" description="Helical" evidence="7">
    <location>
        <begin position="296"/>
        <end position="316"/>
    </location>
</feature>
<feature type="domain" description="Major facilitator superfamily (MFS) profile" evidence="8">
    <location>
        <begin position="10"/>
        <end position="386"/>
    </location>
</feature>
<dbReference type="InterPro" id="IPR036259">
    <property type="entry name" value="MFS_trans_sf"/>
</dbReference>
<reference evidence="9 10" key="1">
    <citation type="submission" date="2023-02" db="EMBL/GenBank/DDBJ databases">
        <title>Oceanobacillus kimchii IFOP_LL358 isolated form Alexandrium catenella lab strain.</title>
        <authorList>
            <person name="Gajardo G."/>
            <person name="Ueki S."/>
            <person name="Maruyama F."/>
        </authorList>
    </citation>
    <scope>NUCLEOTIDE SEQUENCE [LARGE SCALE GENOMIC DNA]</scope>
    <source>
        <strain evidence="9 10">IFOP_LL358</strain>
    </source>
</reference>
<dbReference type="InterPro" id="IPR010290">
    <property type="entry name" value="TM_effector"/>
</dbReference>
<feature type="transmembrane region" description="Helical" evidence="7">
    <location>
        <begin position="136"/>
        <end position="160"/>
    </location>
</feature>
<evidence type="ECO:0000256" key="2">
    <source>
        <dbReference type="ARBA" id="ARBA00022448"/>
    </source>
</evidence>
<keyword evidence="3" id="KW-1003">Cell membrane</keyword>
<dbReference type="PANTHER" id="PTHR23531">
    <property type="entry name" value="QUINOLENE RESISTANCE PROTEIN NORA"/>
    <property type="match status" value="1"/>
</dbReference>
<evidence type="ECO:0000256" key="7">
    <source>
        <dbReference type="SAM" id="Phobius"/>
    </source>
</evidence>
<comment type="subcellular location">
    <subcellularLocation>
        <location evidence="1">Cell membrane</location>
        <topology evidence="1">Multi-pass membrane protein</topology>
    </subcellularLocation>
</comment>
<dbReference type="Pfam" id="PF05977">
    <property type="entry name" value="MFS_3"/>
    <property type="match status" value="1"/>
</dbReference>
<dbReference type="EMBL" id="BSKO01000001">
    <property type="protein sequence ID" value="GLO65644.1"/>
    <property type="molecule type" value="Genomic_DNA"/>
</dbReference>
<feature type="transmembrane region" description="Helical" evidence="7">
    <location>
        <begin position="270"/>
        <end position="290"/>
    </location>
</feature>
<evidence type="ECO:0000256" key="6">
    <source>
        <dbReference type="ARBA" id="ARBA00023136"/>
    </source>
</evidence>
<feature type="transmembrane region" description="Helical" evidence="7">
    <location>
        <begin position="231"/>
        <end position="258"/>
    </location>
</feature>
<evidence type="ECO:0000256" key="1">
    <source>
        <dbReference type="ARBA" id="ARBA00004651"/>
    </source>
</evidence>
<gene>
    <name evidence="9" type="primary">ywoG</name>
    <name evidence="9" type="ORF">MACH08_14280</name>
</gene>
<evidence type="ECO:0000256" key="3">
    <source>
        <dbReference type="ARBA" id="ARBA00022475"/>
    </source>
</evidence>
<feature type="transmembrane region" description="Helical" evidence="7">
    <location>
        <begin position="166"/>
        <end position="184"/>
    </location>
</feature>
<dbReference type="RefSeq" id="WP_017796332.1">
    <property type="nucleotide sequence ID" value="NZ_BSKO01000001.1"/>
</dbReference>
<feature type="transmembrane region" description="Helical" evidence="7">
    <location>
        <begin position="337"/>
        <end position="358"/>
    </location>
</feature>
<comment type="caution">
    <text evidence="9">The sequence shown here is derived from an EMBL/GenBank/DDBJ whole genome shotgun (WGS) entry which is preliminary data.</text>
</comment>
<dbReference type="PANTHER" id="PTHR23531:SF2">
    <property type="entry name" value="PERMEASE"/>
    <property type="match status" value="1"/>
</dbReference>
<feature type="transmembrane region" description="Helical" evidence="7">
    <location>
        <begin position="364"/>
        <end position="382"/>
    </location>
</feature>
<feature type="transmembrane region" description="Helical" evidence="7">
    <location>
        <begin position="47"/>
        <end position="65"/>
    </location>
</feature>
<dbReference type="Pfam" id="PF07690">
    <property type="entry name" value="MFS_1"/>
    <property type="match status" value="1"/>
</dbReference>
<dbReference type="CDD" id="cd17489">
    <property type="entry name" value="MFS_YfcJ_like"/>
    <property type="match status" value="1"/>
</dbReference>
<dbReference type="Proteomes" id="UP001275436">
    <property type="component" value="Unassembled WGS sequence"/>
</dbReference>
<dbReference type="PROSITE" id="PS50850">
    <property type="entry name" value="MFS"/>
    <property type="match status" value="1"/>
</dbReference>
<evidence type="ECO:0000256" key="5">
    <source>
        <dbReference type="ARBA" id="ARBA00022989"/>
    </source>
</evidence>
<sequence length="396" mass="43260">MNLEKIWTKSFISISLVQLLIFLSFYALLTTLPIYVIDQFGGNEAEGGLIVTAMLLAAIIVRFFSAKLLDKIGKKRGLVISVAVFMITSFLYLFTESYTSLLALRFFHGFSFGIITTATGAIAADIIPASRKGAGLGYFAMAMNVAVVLGPFLGLTMIQYVSFQTLFLILGVLMIVALINSMMVQVEEKIVLKDNDKKRLSIHDFIEIRALPIAIIASLASLSYASVMSFISVYATSIGLASTASFFFLVFAAVMLITRPYIGRSFDLKGPRFVLLPCLTFFAIGLITLSVTNSSWMLLFAAGLIGLGYGSILPGFQTIAIQISPDSRSSHATSTFFILYDLGIAIGSFVWGLIVSGIGFSNVYLVAAAMVVVALFLFEFYYRRSSKKEEKYANAQ</sequence>
<dbReference type="InterPro" id="IPR020846">
    <property type="entry name" value="MFS_dom"/>
</dbReference>
<keyword evidence="10" id="KW-1185">Reference proteome</keyword>
<evidence type="ECO:0000256" key="4">
    <source>
        <dbReference type="ARBA" id="ARBA00022692"/>
    </source>
</evidence>
<keyword evidence="5 7" id="KW-1133">Transmembrane helix</keyword>
<feature type="transmembrane region" description="Helical" evidence="7">
    <location>
        <begin position="106"/>
        <end position="124"/>
    </location>
</feature>
<evidence type="ECO:0000259" key="8">
    <source>
        <dbReference type="PROSITE" id="PS50850"/>
    </source>
</evidence>
<keyword evidence="6 7" id="KW-0472">Membrane</keyword>
<accession>A0ABQ5TJ80</accession>
<name>A0ABQ5TJ80_9BACI</name>
<keyword evidence="4 7" id="KW-0812">Transmembrane</keyword>
<feature type="transmembrane region" description="Helical" evidence="7">
    <location>
        <begin position="205"/>
        <end position="225"/>
    </location>
</feature>
<evidence type="ECO:0000313" key="9">
    <source>
        <dbReference type="EMBL" id="GLO65644.1"/>
    </source>
</evidence>
<dbReference type="InterPro" id="IPR011701">
    <property type="entry name" value="MFS"/>
</dbReference>
<feature type="transmembrane region" description="Helical" evidence="7">
    <location>
        <begin position="77"/>
        <end position="94"/>
    </location>
</feature>
<proteinExistence type="predicted"/>
<feature type="transmembrane region" description="Helical" evidence="7">
    <location>
        <begin position="12"/>
        <end position="35"/>
    </location>
</feature>
<keyword evidence="2" id="KW-0813">Transport</keyword>
<dbReference type="SUPFAM" id="SSF103473">
    <property type="entry name" value="MFS general substrate transporter"/>
    <property type="match status" value="1"/>
</dbReference>
<organism evidence="9 10">
    <name type="scientific">Oceanobacillus kimchii</name>
    <dbReference type="NCBI Taxonomy" id="746691"/>
    <lineage>
        <taxon>Bacteria</taxon>
        <taxon>Bacillati</taxon>
        <taxon>Bacillota</taxon>
        <taxon>Bacilli</taxon>
        <taxon>Bacillales</taxon>
        <taxon>Bacillaceae</taxon>
        <taxon>Oceanobacillus</taxon>
    </lineage>
</organism>
<evidence type="ECO:0000313" key="10">
    <source>
        <dbReference type="Proteomes" id="UP001275436"/>
    </source>
</evidence>
<dbReference type="InterPro" id="IPR052714">
    <property type="entry name" value="MFS_Exporter"/>
</dbReference>